<gene>
    <name evidence="6" type="ORF">SERLA73DRAFT_159582</name>
</gene>
<accession>F8PTH7</accession>
<dbReference type="Pfam" id="PF00732">
    <property type="entry name" value="GMC_oxred_N"/>
    <property type="match status" value="1"/>
</dbReference>
<dbReference type="PANTHER" id="PTHR11552">
    <property type="entry name" value="GLUCOSE-METHANOL-CHOLINE GMC OXIDOREDUCTASE"/>
    <property type="match status" value="1"/>
</dbReference>
<dbReference type="GO" id="GO:0016614">
    <property type="term" value="F:oxidoreductase activity, acting on CH-OH group of donors"/>
    <property type="evidence" value="ECO:0007669"/>
    <property type="project" value="InterPro"/>
</dbReference>
<keyword evidence="4" id="KW-0285">Flavoprotein</keyword>
<dbReference type="InterPro" id="IPR012132">
    <property type="entry name" value="GMC_OxRdtase"/>
</dbReference>
<feature type="binding site" evidence="3">
    <location>
        <position position="112"/>
    </location>
    <ligand>
        <name>FAD</name>
        <dbReference type="ChEBI" id="CHEBI:57692"/>
    </ligand>
</feature>
<dbReference type="GO" id="GO:0050660">
    <property type="term" value="F:flavin adenine dinucleotide binding"/>
    <property type="evidence" value="ECO:0007669"/>
    <property type="project" value="InterPro"/>
</dbReference>
<dbReference type="InterPro" id="IPR036188">
    <property type="entry name" value="FAD/NAD-bd_sf"/>
</dbReference>
<evidence type="ECO:0000256" key="2">
    <source>
        <dbReference type="ARBA" id="ARBA00010790"/>
    </source>
</evidence>
<dbReference type="SUPFAM" id="SSF54373">
    <property type="entry name" value="FAD-linked reductases, C-terminal domain"/>
    <property type="match status" value="1"/>
</dbReference>
<dbReference type="SUPFAM" id="SSF51905">
    <property type="entry name" value="FAD/NAD(P)-binding domain"/>
    <property type="match status" value="1"/>
</dbReference>
<dbReference type="OMA" id="VITECAQ"/>
<feature type="domain" description="Glucose-methanol-choline oxidoreductase N-terminal" evidence="5">
    <location>
        <begin position="110"/>
        <end position="133"/>
    </location>
</feature>
<feature type="binding site" evidence="3">
    <location>
        <position position="253"/>
    </location>
    <ligand>
        <name>FAD</name>
        <dbReference type="ChEBI" id="CHEBI:57692"/>
    </ligand>
</feature>
<keyword evidence="7" id="KW-1185">Reference proteome</keyword>
<dbReference type="Gene3D" id="3.30.560.10">
    <property type="entry name" value="Glucose Oxidase, domain 3"/>
    <property type="match status" value="1"/>
</dbReference>
<dbReference type="InterPro" id="IPR007867">
    <property type="entry name" value="GMC_OxRtase_C"/>
</dbReference>
<evidence type="ECO:0000256" key="3">
    <source>
        <dbReference type="PIRSR" id="PIRSR000137-2"/>
    </source>
</evidence>
<dbReference type="Gene3D" id="3.50.50.60">
    <property type="entry name" value="FAD/NAD(P)-binding domain"/>
    <property type="match status" value="1"/>
</dbReference>
<dbReference type="PANTHER" id="PTHR11552:SF123">
    <property type="entry name" value="GMC OXIDOREDUCTASE (AFU_ORTHOLOGUE AFUA_2G01770)-RELATED"/>
    <property type="match status" value="1"/>
</dbReference>
<evidence type="ECO:0000259" key="5">
    <source>
        <dbReference type="PROSITE" id="PS00623"/>
    </source>
</evidence>
<dbReference type="STRING" id="936435.F8PTH7"/>
<evidence type="ECO:0000256" key="4">
    <source>
        <dbReference type="RuleBase" id="RU003968"/>
    </source>
</evidence>
<dbReference type="PIRSF" id="PIRSF000137">
    <property type="entry name" value="Alcohol_oxidase"/>
    <property type="match status" value="1"/>
</dbReference>
<sequence>MQRLVYSFQHSFVKKTKFHKDGVRITPEFDFVVVGGGPAGCALATRLSEGGKFSVLLLEQGTSVEQHPELEGCMDYILQTRALHGSSFDAEYSTVSEGQFCPHELKISSGKVLGGSSCINWAIWTRGAKDDYELWAQLAGNEEFSWKRVVHYFSQIEKPTGGPISVRSVKDTPRDHYWSDTASLSLGQAGFQRLDGLNNGDLLGYGEMMECLDENGFRCSANAYVRAAAEEMKRQPETGEAARRFEIWTSIEVQRVVFEDVKVMGEEPKAIGVHTPFGFIRASHEVILTAGTVKSAHLMLLSGIGPAGQLTEHGISVIVDSPEVGENLWEHPFVDVRFKVKDHKRRDTVEDFATLKTSARHVDKWAKTKSGLMSGLLYEWMAFSNFGDRLRTALPPDQTSVSFSWLEYLRSQISQILPFRLFYSSSKPSLRTFTPLEEKYLFRPGAPHIEQMVHYGHGLTQAPDPLETSYISISNVLLTPVSRGSVTLASAPADADASTTQLPRIVVNQLKEEVDRELLVAALEKSYEISRTPAWAEFLEAEETPSKDKLIEIIRDRVSTLWHLGGTCSMRTKDTRGVVDNAFRVQGVKGLRIAAPEGDIPDKNPKISAWYLSQWLLTPNLSHIYSAKW</sequence>
<dbReference type="Proteomes" id="UP000008063">
    <property type="component" value="Unassembled WGS sequence"/>
</dbReference>
<protein>
    <recommendedName>
        <fullName evidence="5">Glucose-methanol-choline oxidoreductase N-terminal domain-containing protein</fullName>
    </recommendedName>
</protein>
<dbReference type="EMBL" id="GL945478">
    <property type="protein sequence ID" value="EGO01005.1"/>
    <property type="molecule type" value="Genomic_DNA"/>
</dbReference>
<feature type="binding site" evidence="3">
    <location>
        <begin position="562"/>
        <end position="563"/>
    </location>
    <ligand>
        <name>FAD</name>
        <dbReference type="ChEBI" id="CHEBI:57692"/>
    </ligand>
</feature>
<evidence type="ECO:0000313" key="6">
    <source>
        <dbReference type="EMBL" id="EGO01005.1"/>
    </source>
</evidence>
<comment type="similarity">
    <text evidence="2 4">Belongs to the GMC oxidoreductase family.</text>
</comment>
<name>F8PTH7_SERL3</name>
<organism evidence="7">
    <name type="scientific">Serpula lacrymans var. lacrymans (strain S7.3)</name>
    <name type="common">Dry rot fungus</name>
    <dbReference type="NCBI Taxonomy" id="936435"/>
    <lineage>
        <taxon>Eukaryota</taxon>
        <taxon>Fungi</taxon>
        <taxon>Dikarya</taxon>
        <taxon>Basidiomycota</taxon>
        <taxon>Agaricomycotina</taxon>
        <taxon>Agaricomycetes</taxon>
        <taxon>Agaricomycetidae</taxon>
        <taxon>Boletales</taxon>
        <taxon>Coniophorineae</taxon>
        <taxon>Serpulaceae</taxon>
        <taxon>Serpula</taxon>
    </lineage>
</organism>
<evidence type="ECO:0000313" key="7">
    <source>
        <dbReference type="Proteomes" id="UP000008063"/>
    </source>
</evidence>
<dbReference type="Pfam" id="PF05199">
    <property type="entry name" value="GMC_oxred_C"/>
    <property type="match status" value="1"/>
</dbReference>
<dbReference type="InterPro" id="IPR000172">
    <property type="entry name" value="GMC_OxRdtase_N"/>
</dbReference>
<reference evidence="7" key="1">
    <citation type="journal article" date="2011" name="Science">
        <title>The plant cell wall-decomposing machinery underlies the functional diversity of forest fungi.</title>
        <authorList>
            <person name="Eastwood D.C."/>
            <person name="Floudas D."/>
            <person name="Binder M."/>
            <person name="Majcherczyk A."/>
            <person name="Schneider P."/>
            <person name="Aerts A."/>
            <person name="Asiegbu F.O."/>
            <person name="Baker S.E."/>
            <person name="Barry K."/>
            <person name="Bendiksby M."/>
            <person name="Blumentritt M."/>
            <person name="Coutinho P.M."/>
            <person name="Cullen D."/>
            <person name="de Vries R.P."/>
            <person name="Gathman A."/>
            <person name="Goodell B."/>
            <person name="Henrissat B."/>
            <person name="Ihrmark K."/>
            <person name="Kauserud H."/>
            <person name="Kohler A."/>
            <person name="LaButti K."/>
            <person name="Lapidus A."/>
            <person name="Lavin J.L."/>
            <person name="Lee Y.-H."/>
            <person name="Lindquist E."/>
            <person name="Lilly W."/>
            <person name="Lucas S."/>
            <person name="Morin E."/>
            <person name="Murat C."/>
            <person name="Oguiza J.A."/>
            <person name="Park J."/>
            <person name="Pisabarro A.G."/>
            <person name="Riley R."/>
            <person name="Rosling A."/>
            <person name="Salamov A."/>
            <person name="Schmidt O."/>
            <person name="Schmutz J."/>
            <person name="Skrede I."/>
            <person name="Stenlid J."/>
            <person name="Wiebenga A."/>
            <person name="Xie X."/>
            <person name="Kuees U."/>
            <person name="Hibbett D.S."/>
            <person name="Hoffmeister D."/>
            <person name="Hoegberg N."/>
            <person name="Martin F."/>
            <person name="Grigoriev I.V."/>
            <person name="Watkinson S.C."/>
        </authorList>
    </citation>
    <scope>NUCLEOTIDE SEQUENCE [LARGE SCALE GENOMIC DNA]</scope>
    <source>
        <strain evidence="7">strain S7.3</strain>
    </source>
</reference>
<comment type="cofactor">
    <cofactor evidence="1 3">
        <name>FAD</name>
        <dbReference type="ChEBI" id="CHEBI:57692"/>
    </cofactor>
</comment>
<dbReference type="PROSITE" id="PS00623">
    <property type="entry name" value="GMC_OXRED_1"/>
    <property type="match status" value="1"/>
</dbReference>
<keyword evidence="3 4" id="KW-0274">FAD</keyword>
<dbReference type="HOGENOM" id="CLU_002865_6_3_1"/>
<proteinExistence type="inferred from homology"/>
<dbReference type="InParanoid" id="F8PTH7"/>
<dbReference type="AlphaFoldDB" id="F8PTH7"/>
<evidence type="ECO:0000256" key="1">
    <source>
        <dbReference type="ARBA" id="ARBA00001974"/>
    </source>
</evidence>